<gene>
    <name evidence="1" type="ORF">CTEN210_09818</name>
</gene>
<reference evidence="1 2" key="1">
    <citation type="journal article" date="2021" name="Sci. Rep.">
        <title>The genome of the diatom Chaetoceros tenuissimus carries an ancient integrated fragment of an extant virus.</title>
        <authorList>
            <person name="Hongo Y."/>
            <person name="Kimura K."/>
            <person name="Takaki Y."/>
            <person name="Yoshida Y."/>
            <person name="Baba S."/>
            <person name="Kobayashi G."/>
            <person name="Nagasaki K."/>
            <person name="Hano T."/>
            <person name="Tomaru Y."/>
        </authorList>
    </citation>
    <scope>NUCLEOTIDE SEQUENCE [LARGE SCALE GENOMIC DNA]</scope>
    <source>
        <strain evidence="1 2">NIES-3715</strain>
    </source>
</reference>
<comment type="caution">
    <text evidence="1">The sequence shown here is derived from an EMBL/GenBank/DDBJ whole genome shotgun (WGS) entry which is preliminary data.</text>
</comment>
<evidence type="ECO:0000313" key="1">
    <source>
        <dbReference type="EMBL" id="GFH53342.1"/>
    </source>
</evidence>
<dbReference type="AlphaFoldDB" id="A0AAD3H7D9"/>
<dbReference type="EMBL" id="BLLK01000047">
    <property type="protein sequence ID" value="GFH53342.1"/>
    <property type="molecule type" value="Genomic_DNA"/>
</dbReference>
<accession>A0AAD3H7D9</accession>
<sequence>MDEFSSDKKSRWVSARTKARNKKISLIVSKKSDEDGISIDDKIMQCPKCQYWRNIDDYKNYTKGKTYGEFVKDLKKHQTVQCVGCWKKLILINSTRFSRLMLMLLTSKASDEIVEKNFIPNLSELACVDDYFKDAGSMDCEALRIHFYPKIKGIGLGQKNSIAIPLLLFVFRYIFDENIIDMTFDEICSFRQVGVKKAGVASDLCVGLDVHILELTGRWNWSLEKDEEKRHHEICRFFELDKEIMPLLNRSIVSICQLFRNKETTLIGIAMLECLLYYDDCKYCDLVFHWYVKEFSNKKKSKEKTQADIFAWRRKFWDLYDQKVDKTLNLRAIEDEELKAQMRIEKYTIMVARRVFSKHKIELMRANYSEIELVLSFILD</sequence>
<dbReference type="Proteomes" id="UP001054902">
    <property type="component" value="Unassembled WGS sequence"/>
</dbReference>
<protein>
    <submittedName>
        <fullName evidence="1">Uncharacterized protein</fullName>
    </submittedName>
</protein>
<evidence type="ECO:0000313" key="2">
    <source>
        <dbReference type="Proteomes" id="UP001054902"/>
    </source>
</evidence>
<proteinExistence type="predicted"/>
<keyword evidence="2" id="KW-1185">Reference proteome</keyword>
<organism evidence="1 2">
    <name type="scientific">Chaetoceros tenuissimus</name>
    <dbReference type="NCBI Taxonomy" id="426638"/>
    <lineage>
        <taxon>Eukaryota</taxon>
        <taxon>Sar</taxon>
        <taxon>Stramenopiles</taxon>
        <taxon>Ochrophyta</taxon>
        <taxon>Bacillariophyta</taxon>
        <taxon>Coscinodiscophyceae</taxon>
        <taxon>Chaetocerotophycidae</taxon>
        <taxon>Chaetocerotales</taxon>
        <taxon>Chaetocerotaceae</taxon>
        <taxon>Chaetoceros</taxon>
    </lineage>
</organism>
<name>A0AAD3H7D9_9STRA</name>